<organism evidence="1 2">
    <name type="scientific">Kutzneria chonburiensis</name>
    <dbReference type="NCBI Taxonomy" id="1483604"/>
    <lineage>
        <taxon>Bacteria</taxon>
        <taxon>Bacillati</taxon>
        <taxon>Actinomycetota</taxon>
        <taxon>Actinomycetes</taxon>
        <taxon>Pseudonocardiales</taxon>
        <taxon>Pseudonocardiaceae</taxon>
        <taxon>Kutzneria</taxon>
    </lineage>
</organism>
<keyword evidence="2" id="KW-1185">Reference proteome</keyword>
<proteinExistence type="predicted"/>
<accession>A0ABV6N317</accession>
<evidence type="ECO:0000313" key="2">
    <source>
        <dbReference type="Proteomes" id="UP001589810"/>
    </source>
</evidence>
<dbReference type="RefSeq" id="WP_273937221.1">
    <property type="nucleotide sequence ID" value="NZ_CP097263.1"/>
</dbReference>
<evidence type="ECO:0000313" key="1">
    <source>
        <dbReference type="EMBL" id="MFC0546984.1"/>
    </source>
</evidence>
<protein>
    <recommendedName>
        <fullName evidence="3">Secreted protein</fullName>
    </recommendedName>
</protein>
<dbReference type="Proteomes" id="UP001589810">
    <property type="component" value="Unassembled WGS sequence"/>
</dbReference>
<reference evidence="1 2" key="1">
    <citation type="submission" date="2024-09" db="EMBL/GenBank/DDBJ databases">
        <authorList>
            <person name="Sun Q."/>
            <person name="Mori K."/>
        </authorList>
    </citation>
    <scope>NUCLEOTIDE SEQUENCE [LARGE SCALE GENOMIC DNA]</scope>
    <source>
        <strain evidence="1 2">TBRC 1432</strain>
    </source>
</reference>
<evidence type="ECO:0008006" key="3">
    <source>
        <dbReference type="Google" id="ProtNLM"/>
    </source>
</evidence>
<name>A0ABV6N317_9PSEU</name>
<sequence length="80" mass="7997">MRRASGCSAIVVVPGASCSSVSNGVVWLALVGWGNPNAGPAFGSSWPLSSVVSAIRPAKAAMGAIITAAKHPRPLAGRSR</sequence>
<comment type="caution">
    <text evidence="1">The sequence shown here is derived from an EMBL/GenBank/DDBJ whole genome shotgun (WGS) entry which is preliminary data.</text>
</comment>
<gene>
    <name evidence="1" type="ORF">ACFFH7_36120</name>
</gene>
<dbReference type="EMBL" id="JBHLUD010000013">
    <property type="protein sequence ID" value="MFC0546984.1"/>
    <property type="molecule type" value="Genomic_DNA"/>
</dbReference>